<dbReference type="EMBL" id="WIQZ01000013">
    <property type="protein sequence ID" value="KAF3141657.1"/>
    <property type="molecule type" value="Genomic_DNA"/>
</dbReference>
<evidence type="ECO:0000313" key="3">
    <source>
        <dbReference type="Proteomes" id="UP000480548"/>
    </source>
</evidence>
<dbReference type="InterPro" id="IPR001810">
    <property type="entry name" value="F-box_dom"/>
</dbReference>
<gene>
    <name evidence="2" type="ORF">TWF703_001677</name>
</gene>
<accession>A0A7C8JRH1</accession>
<name>A0A7C8JRH1_ORBOL</name>
<organism evidence="2 3">
    <name type="scientific">Orbilia oligospora</name>
    <name type="common">Nematode-trapping fungus</name>
    <name type="synonym">Arthrobotrys oligospora</name>
    <dbReference type="NCBI Taxonomy" id="2813651"/>
    <lineage>
        <taxon>Eukaryota</taxon>
        <taxon>Fungi</taxon>
        <taxon>Dikarya</taxon>
        <taxon>Ascomycota</taxon>
        <taxon>Pezizomycotina</taxon>
        <taxon>Orbiliomycetes</taxon>
        <taxon>Orbiliales</taxon>
        <taxon>Orbiliaceae</taxon>
        <taxon>Orbilia</taxon>
    </lineage>
</organism>
<protein>
    <recommendedName>
        <fullName evidence="1">F-box domain-containing protein</fullName>
    </recommendedName>
</protein>
<comment type="caution">
    <text evidence="2">The sequence shown here is derived from an EMBL/GenBank/DDBJ whole genome shotgun (WGS) entry which is preliminary data.</text>
</comment>
<sequence length="382" mass="44525">MQSVDTIILLQLSPNRELRHQSQSMITMSGTQWSFEQLEKIAPLPLEKRRSSIGNALKKGIKKVATKIHQIGQPKSPPPRKRQRSSFIPPHLLEDEAFDFWSDNIITDTESNPRPDDLISFIDLLDGNINLAFHTWRNPIPVLEISKDGTTADQITWTFKCSHAISTPDLNISLLSLATLSTDQTRTMNHIHVPDYRFLDRYPRKGTFPVLNLPAKLISEIISHASVTTLIHLFHTAKVFRLIVVDMFYAKYFRRFYKQWQYPKLEDLLDIALQLKHWAIEVTPEVTELRILGWLQMLLFHVSSYLVAMGLIPQPETRLEHLAQDMKMNILRRWDNKLASCPTSYFKMNFQIFPREHWHLKDSEPYSTVEDIDFDFGFEKTD</sequence>
<reference evidence="2 3" key="1">
    <citation type="submission" date="2019-06" db="EMBL/GenBank/DDBJ databases">
        <authorList>
            <person name="Palmer J.M."/>
        </authorList>
    </citation>
    <scope>NUCLEOTIDE SEQUENCE [LARGE SCALE GENOMIC DNA]</scope>
    <source>
        <strain evidence="2 3">TWF703</strain>
    </source>
</reference>
<dbReference type="PROSITE" id="PS50181">
    <property type="entry name" value="FBOX"/>
    <property type="match status" value="1"/>
</dbReference>
<proteinExistence type="predicted"/>
<evidence type="ECO:0000259" key="1">
    <source>
        <dbReference type="PROSITE" id="PS50181"/>
    </source>
</evidence>
<dbReference type="AlphaFoldDB" id="A0A7C8JRH1"/>
<evidence type="ECO:0000313" key="2">
    <source>
        <dbReference type="EMBL" id="KAF3141657.1"/>
    </source>
</evidence>
<feature type="domain" description="F-box" evidence="1">
    <location>
        <begin position="207"/>
        <end position="256"/>
    </location>
</feature>
<dbReference type="Proteomes" id="UP000480548">
    <property type="component" value="Unassembled WGS sequence"/>
</dbReference>